<dbReference type="InterPro" id="IPR027417">
    <property type="entry name" value="P-loop_NTPase"/>
</dbReference>
<feature type="compositionally biased region" description="Basic and acidic residues" evidence="3">
    <location>
        <begin position="823"/>
        <end position="834"/>
    </location>
</feature>
<dbReference type="SMART" id="SM00490">
    <property type="entry name" value="HELICc"/>
    <property type="match status" value="1"/>
</dbReference>
<gene>
    <name evidence="5" type="ORF">FNL38_11157</name>
</gene>
<keyword evidence="5" id="KW-0067">ATP-binding</keyword>
<dbReference type="GO" id="GO:0003677">
    <property type="term" value="F:DNA binding"/>
    <property type="evidence" value="ECO:0007669"/>
    <property type="project" value="InterPro"/>
</dbReference>
<feature type="compositionally biased region" description="Basic and acidic residues" evidence="3">
    <location>
        <begin position="294"/>
        <end position="307"/>
    </location>
</feature>
<dbReference type="PROSITE" id="PS51194">
    <property type="entry name" value="HELICASE_CTER"/>
    <property type="match status" value="1"/>
</dbReference>
<dbReference type="InterPro" id="IPR014001">
    <property type="entry name" value="Helicase_ATP-bd"/>
</dbReference>
<feature type="compositionally biased region" description="Low complexity" evidence="3">
    <location>
        <begin position="850"/>
        <end position="859"/>
    </location>
</feature>
<evidence type="ECO:0000256" key="2">
    <source>
        <dbReference type="SAM" id="Coils"/>
    </source>
</evidence>
<dbReference type="PANTHER" id="PTHR41313:SF1">
    <property type="entry name" value="DNA METHYLASE ADENINE-SPECIFIC DOMAIN-CONTAINING PROTEIN"/>
    <property type="match status" value="1"/>
</dbReference>
<proteinExistence type="predicted"/>
<feature type="region of interest" description="Disordered" evidence="3">
    <location>
        <begin position="807"/>
        <end position="859"/>
    </location>
</feature>
<dbReference type="GO" id="GO:0004386">
    <property type="term" value="F:helicase activity"/>
    <property type="evidence" value="ECO:0007669"/>
    <property type="project" value="UniProtKB-KW"/>
</dbReference>
<dbReference type="Gene3D" id="3.40.50.300">
    <property type="entry name" value="P-loop containing nucleotide triphosphate hydrolases"/>
    <property type="match status" value="2"/>
</dbReference>
<protein>
    <submittedName>
        <fullName evidence="5">Helicase-like protein</fullName>
    </submittedName>
</protein>
<dbReference type="Pfam" id="PF04851">
    <property type="entry name" value="ResIII"/>
    <property type="match status" value="1"/>
</dbReference>
<organism evidence="5">
    <name type="scientific">Nocardia globerula</name>
    <dbReference type="NCBI Taxonomy" id="1818"/>
    <lineage>
        <taxon>Bacteria</taxon>
        <taxon>Bacillati</taxon>
        <taxon>Actinomycetota</taxon>
        <taxon>Actinomycetes</taxon>
        <taxon>Mycobacteriales</taxon>
        <taxon>Nocardiaceae</taxon>
        <taxon>Nocardia</taxon>
    </lineage>
</organism>
<dbReference type="InterPro" id="IPR029063">
    <property type="entry name" value="SAM-dependent_MTases_sf"/>
</dbReference>
<evidence type="ECO:0000256" key="1">
    <source>
        <dbReference type="ARBA" id="ARBA00022801"/>
    </source>
</evidence>
<keyword evidence="1" id="KW-0378">Hydrolase</keyword>
<evidence type="ECO:0000256" key="3">
    <source>
        <dbReference type="SAM" id="MobiDB-lite"/>
    </source>
</evidence>
<dbReference type="CDD" id="cd18793">
    <property type="entry name" value="SF2_C_SNF"/>
    <property type="match status" value="1"/>
</dbReference>
<feature type="region of interest" description="Disordered" evidence="3">
    <location>
        <begin position="2793"/>
        <end position="2825"/>
    </location>
</feature>
<dbReference type="CDD" id="cd02440">
    <property type="entry name" value="AdoMet_MTases"/>
    <property type="match status" value="1"/>
</dbReference>
<keyword evidence="5" id="KW-0547">Nucleotide-binding</keyword>
<keyword evidence="2" id="KW-0175">Coiled coil</keyword>
<dbReference type="Gene3D" id="3.40.50.150">
    <property type="entry name" value="Vaccinia Virus protein VP39"/>
    <property type="match status" value="1"/>
</dbReference>
<dbReference type="InterPro" id="IPR006935">
    <property type="entry name" value="Helicase/UvrB_N"/>
</dbReference>
<dbReference type="InterPro" id="IPR001650">
    <property type="entry name" value="Helicase_C-like"/>
</dbReference>
<feature type="region of interest" description="Disordered" evidence="3">
    <location>
        <begin position="267"/>
        <end position="307"/>
    </location>
</feature>
<dbReference type="SMART" id="SM00487">
    <property type="entry name" value="DEXDc"/>
    <property type="match status" value="1"/>
</dbReference>
<feature type="region of interest" description="Disordered" evidence="3">
    <location>
        <begin position="2895"/>
        <end position="2939"/>
    </location>
</feature>
<feature type="domain" description="Helicase C-terminal" evidence="4">
    <location>
        <begin position="2270"/>
        <end position="2435"/>
    </location>
</feature>
<dbReference type="InterPro" id="IPR049730">
    <property type="entry name" value="SNF2/RAD54-like_C"/>
</dbReference>
<dbReference type="InterPro" id="IPR052933">
    <property type="entry name" value="DNA_Protect_Modify"/>
</dbReference>
<feature type="compositionally biased region" description="Basic and acidic residues" evidence="3">
    <location>
        <begin position="2793"/>
        <end position="2806"/>
    </location>
</feature>
<feature type="compositionally biased region" description="Acidic residues" evidence="3">
    <location>
        <begin position="268"/>
        <end position="293"/>
    </location>
</feature>
<accession>A0A652YHX1</accession>
<dbReference type="Pfam" id="PF00271">
    <property type="entry name" value="Helicase_C"/>
    <property type="match status" value="1"/>
</dbReference>
<feature type="compositionally biased region" description="Basic and acidic residues" evidence="3">
    <location>
        <begin position="2816"/>
        <end position="2825"/>
    </location>
</feature>
<dbReference type="EMBL" id="VNIQ01000011">
    <property type="protein sequence ID" value="TYQ00843.1"/>
    <property type="molecule type" value="Genomic_DNA"/>
</dbReference>
<feature type="region of interest" description="Disordered" evidence="3">
    <location>
        <begin position="84"/>
        <end position="125"/>
    </location>
</feature>
<feature type="coiled-coil region" evidence="2">
    <location>
        <begin position="1958"/>
        <end position="2004"/>
    </location>
</feature>
<dbReference type="SUPFAM" id="SSF53335">
    <property type="entry name" value="S-adenosyl-L-methionine-dependent methyltransferases"/>
    <property type="match status" value="1"/>
</dbReference>
<dbReference type="PANTHER" id="PTHR41313">
    <property type="entry name" value="ADENINE-SPECIFIC METHYLTRANSFERASE"/>
    <property type="match status" value="1"/>
</dbReference>
<sequence length="2939" mass="325603">MQGLGIDPHSVPRALVQEVVTADRTPEASWRADAITKKQIAKLEELSKQVEKPFTVDETITKGEAHDLISSILSGNFKEVQLRGRPQGPLLTPAAESAPSTPETEVTTESEPPQAVPESVPAPVYSADPQSEVRAHILAALAETDPEADLRANPDVNTPDQFLGWAEGHFTNKAQVALADLMTDRQSLSDEMFLACRAVLLDRSRWQELGRTAAEAYWQTRTGTPVQNPAITAVVDAIVVARASDEREVGEEYLETAHYAAASVLDAEAGEDVDLEDEGPEPTLEEINEEELAEREAEREEAATAEREHHYEALQEALDLGIAPEIDDWETHAYSLFNPDTPLDLPYPESDQGFSAARRKLKGETARNALDAQWWRGAHRAQNEAVAADIEQLFQEAATSPELIASSGGRDARATSYAHDYRKVFAEVIAALAEDGSPQRQAAAQLINRLPENHTPEWFTEALVTAWAHNHAAELTWSPQVEAEWKSWMHEHLLQDPVIATWAGKPSGVRDWKLEAGIHVAFTVLAEERPDLVDATAGIPRAALEAELRNEIVPNLYPADAKDEDRHPLFEEGSAFSTNNSDAIRLRSKKRFSIEFFPSRNFWEYRFDRSYNTYAGGRDHRFALGRVLEAAKLPIPEWIERAYRAVDVAHKQVLGTAVLLARGHEFYHVSAHSAPMWVMGESSFNATGSSLQRFARRQILDDLYRMHPTEMSLLEAEGFDMEWAMRQEVDKPLLEAMHAEGVPAQPMFGNDVIAEVAGRVIVGDPEGTHILLEQSVFNEDAPVTLDGRHYGGVNTWREAIDEARQQLPRKHAAEANAGSEVQRSTEARTEKSVEETVEVDSEPEREPAPEVEVTPEPATVQAVDEAVPLVPEELHGEPITSPLWRNGGLVKARKPSGANIWISPETAVEHGYQLPEAEAEAELALGEEVQAEADVEEDVAVELAEPAAAPIVVAPPVPVEDFALGTEVLVPSGSKARVHANIAAAQLVTELARENRGATAEEQAVLAQWSGWGAVPEVFDNRPRFRERWSSERADLLDVLGERGFAQARETTLNAHYTDPSIVAELWRAVQRAGLPENALILEPGCGAGHFVGTAPAGVNMVGVEIEPISAQIAHHLYPSQQIRNHGFERAFAADETFSGAIGNVPFGKYGVPDPIHNADGHSLHNQFILKSLALTAPGGYVAVVTSAYTSDARRPDVRKKITADADLVGAVRLPTGAFDRQAKTAVVTDVLIFRRREEGQAPTQETAQWASEAKTIALDVRGKEGEEKKRAEEYGLNGYFVERPERVLGTLALGHGANGNRNLIVEPNARAPLAQQLRRQLDPIVDHAVEHGLGFTAPAPAVKVAEAFTTAGLLTDAGLDSATIEPGTTRFDEVKGQFEQFKIGQGWTQVNCTGKDKAEQWKVLIALGETVMNVTEASRSTESTLAERNALRVQLNSLYDGYVDRWGPINRFTLTEPTPLTEKKIAERLDKAVERWRIKIGKAEAREEGLPPEQARPYTGQVPEDILEEMQEKAATEPVPQKNQSHLKGAIARDPRVGMVLAIETFTSRFDGTDAEAGKSTIFTEDTTPFKEKAESAEHVDEAMAISFDELGYISPERMGELLDCEVGDVIDQARGHMFPSLDQTGEWELAETFLSGHVRDKLATARMLAAEDPELYGSAVEELERVLPADVDPATIGVRPGATWVPMEYYREFLIKEFGLDPSHLKTEFDKVSGNWSFKTEQDNRHIDAARGYTDKYGSARLAGVDMFNLIANNRAIQVLKTTEEELRAPKPRFHPELTAAARSNANALQDRFAEWLWSDGDRYVKLAATYNELCNSFVKPKYSTEFKTFPGLNPNFTPYKYQTAAVQRFLHDETILLDHVVGSGKTLTMTISCMEAKRLGQVRQPWVVVPNHLLAQWGKEAREAYPNAKILVASELDGVDDRQRFIGQTAVGDWDMVIVPQSVFGLIAMKREAQLEYLDNEIVEMRSALDAANENGSEFSVKQIENAIKATNKRIDAIMSQKSSDDGLSFEQSGCDFMFVDEAQDYKNLSRPSNSADLSVPDGAQRATDLEMKAQFLRKQARERNLRAGKPNAPAKAMAFATGTPISNAMSEIWVMKKFLRPDLLTRTGMGRIDNWAGTFARPVTAVEMNITGTKLRMVTRMAEYANVPQLVAMFDQFRDVVTSDQIEVRLPELEGGVPTILEFDQGQDVIDFVADLDERLGNVKGDEMHIDNSLKISTDGRNVAMHPRLANLPSPPPENSRVEVAADAIWDVHAENVDVFIPADKHGPDMTGAFQLVFCDRGTPKVGDTSKARNVYTEMRDALIQRGMKAEEIAFMHNHNSPKAKAKLMEACRDGRIRVLLTSTKKGGTGLNVQRALKQLVNLDPAWTAADMEQRIGRIIRQGNTFEKVSVVNVVARRSYDAMMYQYVARKSAFVAQLRREDLPPTMEDVGGDLSLSWAQTKAAATGDPVFVQQVEAEQNVTTLEAQRGAIINNNAARLATIRSLQRRIEDATERLPGLQEQSAKLQEWLNIEDRDRRIWDFPSGPVPDSEVPDLRDALKEALADAREQVTKDRKFLPIASVNGVPVMLGYSHTLSNYIVDIAGEERYLAREKMIDVFSLDSATNGVIQTIRNQLVSVSNRGDSLEHQLDRDKAKLETAISEPEMVFTHDAELEAAKLEAHELGLEVNSRENSPDALRQARLDTERRRADGQYPGWSLDLNPTEGWATKQGMRRESVIATVPAKMAEARKEWEQNAEARENNEQKRPWQTIEASEIEWRYGFDPNSGMPGARTHWHGRQWNWESWDGTGQHDRGTANKRGDAFARASQSVDEMSKERGVPREKLYEASIERGTKLRAATELEQAPTPEQRPNVIIEPTQLIQPATIDQPGLHVAESVDEKVDQTIVDSLKAAGSSHVRPLREVIGNDPETTERPEGPAPETDLEYGLGEDGERAV</sequence>
<keyword evidence="5" id="KW-0347">Helicase</keyword>
<dbReference type="GO" id="GO:0016787">
    <property type="term" value="F:hydrolase activity"/>
    <property type="evidence" value="ECO:0007669"/>
    <property type="project" value="UniProtKB-KW"/>
</dbReference>
<evidence type="ECO:0000259" key="4">
    <source>
        <dbReference type="PROSITE" id="PS51194"/>
    </source>
</evidence>
<comment type="caution">
    <text evidence="5">The sequence shown here is derived from an EMBL/GenBank/DDBJ whole genome shotgun (WGS) entry which is preliminary data.</text>
</comment>
<dbReference type="SUPFAM" id="SSF52540">
    <property type="entry name" value="P-loop containing nucleoside triphosphate hydrolases"/>
    <property type="match status" value="2"/>
</dbReference>
<dbReference type="GO" id="GO:0005524">
    <property type="term" value="F:ATP binding"/>
    <property type="evidence" value="ECO:0007669"/>
    <property type="project" value="InterPro"/>
</dbReference>
<reference evidence="5" key="1">
    <citation type="submission" date="2019-07" db="EMBL/GenBank/DDBJ databases">
        <title>Genomic Encyclopedia of Type Strains, Phase IV (KMG-IV): sequencing the most valuable type-strain genomes for metagenomic binning, comparative biology and taxonomic classification.</title>
        <authorList>
            <person name="Goeker M."/>
        </authorList>
    </citation>
    <scope>NUCLEOTIDE SEQUENCE</scope>
    <source>
        <strain evidence="5">DSM 44596</strain>
    </source>
</reference>
<evidence type="ECO:0000313" key="5">
    <source>
        <dbReference type="EMBL" id="TYQ00843.1"/>
    </source>
</evidence>
<name>A0A652YHX1_NOCGL</name>
<feature type="compositionally biased region" description="Low complexity" evidence="3">
    <location>
        <begin position="96"/>
        <end position="113"/>
    </location>
</feature>